<dbReference type="InterPro" id="IPR049054">
    <property type="entry name" value="CN_hydtase_beta-like_N"/>
</dbReference>
<dbReference type="Pfam" id="PF21006">
    <property type="entry name" value="NHase_beta_N"/>
    <property type="match status" value="1"/>
</dbReference>
<feature type="domain" description="Nitrile hydratase beta subunit-like N-terminal" evidence="2">
    <location>
        <begin position="16"/>
        <end position="105"/>
    </location>
</feature>
<dbReference type="InterPro" id="IPR023808">
    <property type="entry name" value="Nitrile_Hydratase_acc_put"/>
</dbReference>
<gene>
    <name evidence="3" type="ORF">EOI86_15095</name>
</gene>
<dbReference type="AlphaFoldDB" id="A0A437QPT8"/>
<protein>
    <submittedName>
        <fullName evidence="3">Nitrile hydratase accessory protein</fullName>
    </submittedName>
</protein>
<evidence type="ECO:0000313" key="4">
    <source>
        <dbReference type="Proteomes" id="UP000287447"/>
    </source>
</evidence>
<name>A0A437QPT8_9PROT</name>
<dbReference type="InterPro" id="IPR042262">
    <property type="entry name" value="CN_hydtase_beta_C"/>
</dbReference>
<proteinExistence type="predicted"/>
<dbReference type="Proteomes" id="UP000287447">
    <property type="component" value="Unassembled WGS sequence"/>
</dbReference>
<feature type="region of interest" description="Disordered" evidence="1">
    <location>
        <begin position="110"/>
        <end position="131"/>
    </location>
</feature>
<comment type="caution">
    <text evidence="3">The sequence shown here is derived from an EMBL/GenBank/DDBJ whole genome shotgun (WGS) entry which is preliminary data.</text>
</comment>
<dbReference type="InterPro" id="IPR008990">
    <property type="entry name" value="Elect_transpt_acc-like_dom_sf"/>
</dbReference>
<dbReference type="OrthoDB" id="9811616at2"/>
<dbReference type="Gene3D" id="1.10.472.20">
    <property type="entry name" value="Nitrile hydratase, beta subunit"/>
    <property type="match status" value="1"/>
</dbReference>
<sequence>MTSDSESHGFTAIPGIDADGPVFREPWEAQAFALTVTLHEAGLFTWDEWAATLSAEIASAQSSGDPDLGNTYYRHWQNALERLVVAKGATLGDELEGRVETWRQAYMNTPHGQPIELSAGHAARRSTGNSG</sequence>
<dbReference type="EMBL" id="SADE01000002">
    <property type="protein sequence ID" value="RVU36515.1"/>
    <property type="molecule type" value="Genomic_DNA"/>
</dbReference>
<organism evidence="3 4">
    <name type="scientific">Hwanghaeella grinnelliae</name>
    <dbReference type="NCBI Taxonomy" id="2500179"/>
    <lineage>
        <taxon>Bacteria</taxon>
        <taxon>Pseudomonadati</taxon>
        <taxon>Pseudomonadota</taxon>
        <taxon>Alphaproteobacteria</taxon>
        <taxon>Rhodospirillales</taxon>
        <taxon>Rhodospirillaceae</taxon>
        <taxon>Hwanghaeella</taxon>
    </lineage>
</organism>
<evidence type="ECO:0000313" key="3">
    <source>
        <dbReference type="EMBL" id="RVU36515.1"/>
    </source>
</evidence>
<evidence type="ECO:0000259" key="2">
    <source>
        <dbReference type="Pfam" id="PF21006"/>
    </source>
</evidence>
<reference evidence="4" key="1">
    <citation type="submission" date="2019-01" db="EMBL/GenBank/DDBJ databases">
        <title>Gri0909 isolated from a small marine red alga.</title>
        <authorList>
            <person name="Kim J."/>
            <person name="Jeong S.E."/>
            <person name="Jeon C.O."/>
        </authorList>
    </citation>
    <scope>NUCLEOTIDE SEQUENCE [LARGE SCALE GENOMIC DNA]</scope>
    <source>
        <strain evidence="4">Gri0909</strain>
    </source>
</reference>
<dbReference type="RefSeq" id="WP_127765991.1">
    <property type="nucleotide sequence ID" value="NZ_SADE01000002.1"/>
</dbReference>
<accession>A0A437QPT8</accession>
<dbReference type="NCBIfam" id="TIGR03889">
    <property type="entry name" value="nitrile_acc"/>
    <property type="match status" value="1"/>
</dbReference>
<evidence type="ECO:0000256" key="1">
    <source>
        <dbReference type="SAM" id="MobiDB-lite"/>
    </source>
</evidence>
<keyword evidence="4" id="KW-1185">Reference proteome</keyword>
<dbReference type="SUPFAM" id="SSF50090">
    <property type="entry name" value="Electron transport accessory proteins"/>
    <property type="match status" value="1"/>
</dbReference>